<comment type="caution">
    <text evidence="3">The sequence shown here is derived from an EMBL/GenBank/DDBJ whole genome shotgun (WGS) entry which is preliminary data.</text>
</comment>
<keyword evidence="1" id="KW-0175">Coiled coil</keyword>
<feature type="transmembrane region" description="Helical" evidence="2">
    <location>
        <begin position="41"/>
        <end position="67"/>
    </location>
</feature>
<organism evidence="3 4">
    <name type="scientific">Nonomuraea cavernae</name>
    <dbReference type="NCBI Taxonomy" id="2045107"/>
    <lineage>
        <taxon>Bacteria</taxon>
        <taxon>Bacillati</taxon>
        <taxon>Actinomycetota</taxon>
        <taxon>Actinomycetes</taxon>
        <taxon>Streptosporangiales</taxon>
        <taxon>Streptosporangiaceae</taxon>
        <taxon>Nonomuraea</taxon>
    </lineage>
</organism>
<reference evidence="3" key="2">
    <citation type="submission" date="2020-09" db="EMBL/GenBank/DDBJ databases">
        <authorList>
            <person name="Sun Q."/>
            <person name="Zhou Y."/>
        </authorList>
    </citation>
    <scope>NUCLEOTIDE SEQUENCE</scope>
    <source>
        <strain evidence="3">CGMCC 4.7368</strain>
    </source>
</reference>
<accession>A0A917YSG0</accession>
<dbReference type="RefSeq" id="WP_189122714.1">
    <property type="nucleotide sequence ID" value="NZ_BMNH01000002.1"/>
</dbReference>
<evidence type="ECO:0000313" key="4">
    <source>
        <dbReference type="Proteomes" id="UP000646523"/>
    </source>
</evidence>
<evidence type="ECO:0000313" key="3">
    <source>
        <dbReference type="EMBL" id="GGO63136.1"/>
    </source>
</evidence>
<reference evidence="3" key="1">
    <citation type="journal article" date="2014" name="Int. J. Syst. Evol. Microbiol.">
        <title>Complete genome sequence of Corynebacterium casei LMG S-19264T (=DSM 44701T), isolated from a smear-ripened cheese.</title>
        <authorList>
            <consortium name="US DOE Joint Genome Institute (JGI-PGF)"/>
            <person name="Walter F."/>
            <person name="Albersmeier A."/>
            <person name="Kalinowski J."/>
            <person name="Ruckert C."/>
        </authorList>
    </citation>
    <scope>NUCLEOTIDE SEQUENCE</scope>
    <source>
        <strain evidence="3">CGMCC 4.7368</strain>
    </source>
</reference>
<evidence type="ECO:0000256" key="1">
    <source>
        <dbReference type="SAM" id="Coils"/>
    </source>
</evidence>
<dbReference type="Proteomes" id="UP000646523">
    <property type="component" value="Unassembled WGS sequence"/>
</dbReference>
<keyword evidence="2" id="KW-0472">Membrane</keyword>
<gene>
    <name evidence="3" type="ORF">GCM10012289_09360</name>
</gene>
<name>A0A917YSG0_9ACTN</name>
<keyword evidence="2" id="KW-0812">Transmembrane</keyword>
<feature type="transmembrane region" description="Helical" evidence="2">
    <location>
        <begin position="79"/>
        <end position="100"/>
    </location>
</feature>
<protein>
    <submittedName>
        <fullName evidence="3">Uncharacterized protein</fullName>
    </submittedName>
</protein>
<proteinExistence type="predicted"/>
<keyword evidence="4" id="KW-1185">Reference proteome</keyword>
<evidence type="ECO:0000256" key="2">
    <source>
        <dbReference type="SAM" id="Phobius"/>
    </source>
</evidence>
<dbReference type="EMBL" id="BMNH01000002">
    <property type="protein sequence ID" value="GGO63136.1"/>
    <property type="molecule type" value="Genomic_DNA"/>
</dbReference>
<keyword evidence="2" id="KW-1133">Transmembrane helix</keyword>
<sequence length="134" mass="14702">MTPESSGGVVGEEIELLRAQEQLRQMQETFDQRKRQDGRWFLLKLVMGWTSVVLLPGIAFTSGWVIFNHQNFSSTTVAAVTAALLVDTLGLVLSVWRLVLGKGPDPLQPIGDTPVLSAAVASPSTQTARRRTKR</sequence>
<dbReference type="AlphaFoldDB" id="A0A917YSG0"/>
<feature type="coiled-coil region" evidence="1">
    <location>
        <begin position="9"/>
        <end position="36"/>
    </location>
</feature>